<dbReference type="Pfam" id="PF11612">
    <property type="entry name" value="T2SSJ"/>
    <property type="match status" value="1"/>
</dbReference>
<gene>
    <name evidence="11" type="ORF">ACFOGP_23305</name>
</gene>
<keyword evidence="7 10" id="KW-0812">Transmembrane</keyword>
<evidence type="ECO:0000256" key="4">
    <source>
        <dbReference type="ARBA" id="ARBA00022475"/>
    </source>
</evidence>
<comment type="subcellular location">
    <subcellularLocation>
        <location evidence="1">Cell inner membrane</location>
        <topology evidence="1">Single-pass membrane protein</topology>
    </subcellularLocation>
</comment>
<dbReference type="InterPro" id="IPR012902">
    <property type="entry name" value="N_methyl_site"/>
</dbReference>
<dbReference type="Pfam" id="PF07963">
    <property type="entry name" value="N_methyl"/>
    <property type="match status" value="1"/>
</dbReference>
<evidence type="ECO:0000256" key="9">
    <source>
        <dbReference type="ARBA" id="ARBA00023136"/>
    </source>
</evidence>
<evidence type="ECO:0000256" key="5">
    <source>
        <dbReference type="ARBA" id="ARBA00022481"/>
    </source>
</evidence>
<comment type="caution">
    <text evidence="11">The sequence shown here is derived from an EMBL/GenBank/DDBJ whole genome shotgun (WGS) entry which is preliminary data.</text>
</comment>
<keyword evidence="6" id="KW-0997">Cell inner membrane</keyword>
<feature type="transmembrane region" description="Helical" evidence="10">
    <location>
        <begin position="7"/>
        <end position="32"/>
    </location>
</feature>
<dbReference type="SUPFAM" id="SSF54523">
    <property type="entry name" value="Pili subunits"/>
    <property type="match status" value="1"/>
</dbReference>
<evidence type="ECO:0000313" key="12">
    <source>
        <dbReference type="Proteomes" id="UP001595632"/>
    </source>
</evidence>
<dbReference type="InterPro" id="IPR045584">
    <property type="entry name" value="Pilin-like"/>
</dbReference>
<evidence type="ECO:0000256" key="2">
    <source>
        <dbReference type="ARBA" id="ARBA00011084"/>
    </source>
</evidence>
<organism evidence="11 12">
    <name type="scientific">Psychromarinibacter halotolerans</name>
    <dbReference type="NCBI Taxonomy" id="1775175"/>
    <lineage>
        <taxon>Bacteria</taxon>
        <taxon>Pseudomonadati</taxon>
        <taxon>Pseudomonadota</taxon>
        <taxon>Alphaproteobacteria</taxon>
        <taxon>Rhodobacterales</taxon>
        <taxon>Paracoccaceae</taxon>
        <taxon>Psychromarinibacter</taxon>
    </lineage>
</organism>
<keyword evidence="8 10" id="KW-1133">Transmembrane helix</keyword>
<protein>
    <recommendedName>
        <fullName evidence="3">Type II secretion system protein J</fullName>
    </recommendedName>
</protein>
<dbReference type="NCBIfam" id="TIGR02532">
    <property type="entry name" value="IV_pilin_GFxxxE"/>
    <property type="match status" value="1"/>
</dbReference>
<dbReference type="InterPro" id="IPR051621">
    <property type="entry name" value="T2SS_protein_J"/>
</dbReference>
<keyword evidence="5" id="KW-0488">Methylation</keyword>
<dbReference type="PANTHER" id="PTHR39583:SF2">
    <property type="entry name" value="TYPE II SECRETION SYSTEM PROTEIN J"/>
    <property type="match status" value="1"/>
</dbReference>
<evidence type="ECO:0000256" key="6">
    <source>
        <dbReference type="ARBA" id="ARBA00022519"/>
    </source>
</evidence>
<accession>A0ABV7GVI6</accession>
<dbReference type="PROSITE" id="PS00409">
    <property type="entry name" value="PROKAR_NTER_METHYL"/>
    <property type="match status" value="1"/>
</dbReference>
<dbReference type="RefSeq" id="WP_275632620.1">
    <property type="nucleotide sequence ID" value="NZ_JARGYD010000003.1"/>
</dbReference>
<dbReference type="Proteomes" id="UP001595632">
    <property type="component" value="Unassembled WGS sequence"/>
</dbReference>
<name>A0ABV7GVI6_9RHOB</name>
<evidence type="ECO:0000256" key="7">
    <source>
        <dbReference type="ARBA" id="ARBA00022692"/>
    </source>
</evidence>
<keyword evidence="12" id="KW-1185">Reference proteome</keyword>
<keyword evidence="9 10" id="KW-0472">Membrane</keyword>
<evidence type="ECO:0000256" key="8">
    <source>
        <dbReference type="ARBA" id="ARBA00022989"/>
    </source>
</evidence>
<evidence type="ECO:0000313" key="11">
    <source>
        <dbReference type="EMBL" id="MFC3145669.1"/>
    </source>
</evidence>
<dbReference type="PANTHER" id="PTHR39583">
    <property type="entry name" value="TYPE II SECRETION SYSTEM PROTEIN J-RELATED"/>
    <property type="match status" value="1"/>
</dbReference>
<keyword evidence="4" id="KW-1003">Cell membrane</keyword>
<evidence type="ECO:0000256" key="10">
    <source>
        <dbReference type="SAM" id="Phobius"/>
    </source>
</evidence>
<reference evidence="12" key="1">
    <citation type="journal article" date="2019" name="Int. J. Syst. Evol. Microbiol.">
        <title>The Global Catalogue of Microorganisms (GCM) 10K type strain sequencing project: providing services to taxonomists for standard genome sequencing and annotation.</title>
        <authorList>
            <consortium name="The Broad Institute Genomics Platform"/>
            <consortium name="The Broad Institute Genome Sequencing Center for Infectious Disease"/>
            <person name="Wu L."/>
            <person name="Ma J."/>
        </authorList>
    </citation>
    <scope>NUCLEOTIDE SEQUENCE [LARGE SCALE GENOMIC DNA]</scope>
    <source>
        <strain evidence="12">KCTC 52366</strain>
    </source>
</reference>
<evidence type="ECO:0000256" key="1">
    <source>
        <dbReference type="ARBA" id="ARBA00004377"/>
    </source>
</evidence>
<sequence>MSGRDRGLTLLELVVVMAIFAVIALIGAQVIAQAVRSDARMAETSEASADLAYGLALLRNDLGAAIALPFYPPGNLPLPAFDAPARQSRFALSLGGQPGFDGASPVQARVTWALNPVTGVVTRQHWPALIPGDVRLESPQVTVFEDVTSLTVEGYDAADGWTVGYPKPDADTDTLPDAIRVTLDHRTLGMIATVVALR</sequence>
<dbReference type="EMBL" id="JBHRTB010000010">
    <property type="protein sequence ID" value="MFC3145669.1"/>
    <property type="molecule type" value="Genomic_DNA"/>
</dbReference>
<proteinExistence type="inferred from homology"/>
<dbReference type="InterPro" id="IPR010055">
    <property type="entry name" value="T2SS_protein-GspJ"/>
</dbReference>
<evidence type="ECO:0000256" key="3">
    <source>
        <dbReference type="ARBA" id="ARBA00021539"/>
    </source>
</evidence>
<comment type="similarity">
    <text evidence="2">Belongs to the GSP J family.</text>
</comment>